<dbReference type="AlphaFoldDB" id="A0AAQ5Y2Z0"/>
<dbReference type="InterPro" id="IPR003887">
    <property type="entry name" value="LEM_dom"/>
</dbReference>
<reference evidence="2 3" key="1">
    <citation type="submission" date="2022-01" db="EMBL/GenBank/DDBJ databases">
        <title>A chromosome-scale genome assembly of the false clownfish, Amphiprion ocellaris.</title>
        <authorList>
            <person name="Ryu T."/>
        </authorList>
    </citation>
    <scope>NUCLEOTIDE SEQUENCE [LARGE SCALE GENOMIC DNA]</scope>
</reference>
<evidence type="ECO:0000313" key="3">
    <source>
        <dbReference type="Proteomes" id="UP001501940"/>
    </source>
</evidence>
<keyword evidence="3" id="KW-1185">Reference proteome</keyword>
<feature type="domain" description="LEM" evidence="1">
    <location>
        <begin position="1"/>
        <end position="45"/>
    </location>
</feature>
<protein>
    <recommendedName>
        <fullName evidence="1">LEM domain-containing protein</fullName>
    </recommendedName>
</protein>
<proteinExistence type="predicted"/>
<name>A0AAQ5Y2Z0_AMPOC</name>
<accession>A0AAQ5Y2Z0</accession>
<dbReference type="GeneTree" id="ENSGT01120000277789"/>
<reference evidence="2" key="2">
    <citation type="submission" date="2025-08" db="UniProtKB">
        <authorList>
            <consortium name="Ensembl"/>
        </authorList>
    </citation>
    <scope>IDENTIFICATION</scope>
</reference>
<sequence>MIADCGITDKELRLRLVELGESPGPISRHTRPTYLRRLRHLLQESSYKSQDDQKQTDQPQTGNACALYLKFLITELASAMIWRHQIQLQLPAAGPKVFSLSLCFVLLCSPLHSVARSSRKVVTACSNICQM</sequence>
<dbReference type="SUPFAM" id="SSF63451">
    <property type="entry name" value="LEM domain"/>
    <property type="match status" value="1"/>
</dbReference>
<dbReference type="Proteomes" id="UP001501940">
    <property type="component" value="Chromosome 2"/>
</dbReference>
<dbReference type="Pfam" id="PF03020">
    <property type="entry name" value="LEM"/>
    <property type="match status" value="1"/>
</dbReference>
<dbReference type="Gene3D" id="1.10.720.40">
    <property type="match status" value="1"/>
</dbReference>
<evidence type="ECO:0000313" key="2">
    <source>
        <dbReference type="Ensembl" id="ENSAOCP00000047372.1"/>
    </source>
</evidence>
<evidence type="ECO:0000259" key="1">
    <source>
        <dbReference type="PROSITE" id="PS50954"/>
    </source>
</evidence>
<organism evidence="2 3">
    <name type="scientific">Amphiprion ocellaris</name>
    <name type="common">Clown anemonefish</name>
    <dbReference type="NCBI Taxonomy" id="80972"/>
    <lineage>
        <taxon>Eukaryota</taxon>
        <taxon>Metazoa</taxon>
        <taxon>Chordata</taxon>
        <taxon>Craniata</taxon>
        <taxon>Vertebrata</taxon>
        <taxon>Euteleostomi</taxon>
        <taxon>Actinopterygii</taxon>
        <taxon>Neopterygii</taxon>
        <taxon>Teleostei</taxon>
        <taxon>Neoteleostei</taxon>
        <taxon>Acanthomorphata</taxon>
        <taxon>Ovalentaria</taxon>
        <taxon>Pomacentridae</taxon>
        <taxon>Amphiprion</taxon>
    </lineage>
</organism>
<dbReference type="InterPro" id="IPR011015">
    <property type="entry name" value="LEM/LEM-like_dom_sf"/>
</dbReference>
<dbReference type="PROSITE" id="PS50954">
    <property type="entry name" value="LEM"/>
    <property type="match status" value="1"/>
</dbReference>
<reference evidence="2" key="3">
    <citation type="submission" date="2025-09" db="UniProtKB">
        <authorList>
            <consortium name="Ensembl"/>
        </authorList>
    </citation>
    <scope>IDENTIFICATION</scope>
</reference>
<dbReference type="Ensembl" id="ENSAOCT00000037401.1">
    <property type="protein sequence ID" value="ENSAOCP00000047372.1"/>
    <property type="gene ID" value="ENSAOCG00000032638.1"/>
</dbReference>
<dbReference type="CDD" id="cd12934">
    <property type="entry name" value="LEM"/>
    <property type="match status" value="1"/>
</dbReference>